<reference evidence="2" key="1">
    <citation type="submission" date="2015-08" db="UniProtKB">
        <authorList>
            <consortium name="WormBaseParasite"/>
        </authorList>
    </citation>
    <scope>IDENTIFICATION</scope>
</reference>
<dbReference type="WBParaSite" id="SSTP_0000267100.1">
    <property type="protein sequence ID" value="SSTP_0000267100.1"/>
    <property type="gene ID" value="SSTP_0000267100"/>
</dbReference>
<dbReference type="Proteomes" id="UP000035681">
    <property type="component" value="Unplaced"/>
</dbReference>
<accession>A0A0K0DZK9</accession>
<sequence length="107" mass="12130">MEAPLEQTGDCCSTKAKSKTWKLFSCRRNSFSNNDHYNLKSRHCFCCFGGRCSIVTESGVRKLFIEKLEAVALLKPNLKHGSFLLVEGIHLVIMLITIQNPGMFFPF</sequence>
<protein>
    <submittedName>
        <fullName evidence="2">Ovule protein</fullName>
    </submittedName>
</protein>
<organism evidence="2">
    <name type="scientific">Strongyloides stercoralis</name>
    <name type="common">Threadworm</name>
    <dbReference type="NCBI Taxonomy" id="6248"/>
    <lineage>
        <taxon>Eukaryota</taxon>
        <taxon>Metazoa</taxon>
        <taxon>Ecdysozoa</taxon>
        <taxon>Nematoda</taxon>
        <taxon>Chromadorea</taxon>
        <taxon>Rhabditida</taxon>
        <taxon>Tylenchina</taxon>
        <taxon>Panagrolaimomorpha</taxon>
        <taxon>Strongyloidoidea</taxon>
        <taxon>Strongyloididae</taxon>
        <taxon>Strongyloides</taxon>
    </lineage>
</organism>
<evidence type="ECO:0000313" key="2">
    <source>
        <dbReference type="WBParaSite" id="SSTP_0000267100.1"/>
    </source>
</evidence>
<dbReference type="AlphaFoldDB" id="A0A0K0DZK9"/>
<dbReference type="WBParaSite" id="TCONS_00001866.p1">
    <property type="protein sequence ID" value="TCONS_00001866.p1"/>
    <property type="gene ID" value="XLOC_001767"/>
</dbReference>
<keyword evidence="1" id="KW-1185">Reference proteome</keyword>
<evidence type="ECO:0000313" key="1">
    <source>
        <dbReference type="Proteomes" id="UP000035681"/>
    </source>
</evidence>
<proteinExistence type="predicted"/>
<name>A0A0K0DZK9_STRER</name>